<feature type="domain" description="Ig-like" evidence="8">
    <location>
        <begin position="1404"/>
        <end position="1493"/>
    </location>
</feature>
<feature type="domain" description="Ig-like" evidence="8">
    <location>
        <begin position="434"/>
        <end position="523"/>
    </location>
</feature>
<feature type="domain" description="Ig-like" evidence="8">
    <location>
        <begin position="218"/>
        <end position="304"/>
    </location>
</feature>
<sequence length="1626" mass="177700">MYTCVASTSSGKISCSAELTVQGGVPREPEAPKVSTPTQKVDVKEGNSALLELTATGFPKPVITWTKDGEELKIGDKYKVLQEDDETYTMAISNVAPEDSGKYVAEAINDLGKDEVAYDLVVTSAPKFTKLMKNANVMINEDIEFVVEIEGSPEPSVSWCKDGQQLTPSERIKITSDGKIRKLVIKKAQTEDSGNYSCIIKNEHGSQGGYGAVQVNSPAKIVRGLSDVSSSCGEDAAFNVTVSGNPAPKLKWSKDGSELKIDGSRIIQREESESSYTLLIKKTTITDKGEYQCEVTNKYGKDTSKGKLIIKEKPKFEKKLTDVEANETDDIVFNLKIEGSPKPTVSWTKDGKELKIDGKHVEVKTDESDDSLTVIIHKSTTEDSGEYTCTITNTEGSEKTTSKVVVKAEEVSEEEESEEEPEKETEKKPEVEAPAFTKELKDVTVKEGDTVEFTVKFTGKPEAKWSKDGAELKIDNKHLEYKKEEADDSLTLVLKDARVEDSGKYTCTITNSSGSTSTSSKVTVTAEEKAPSFTKGLKDISVKENETVNFTVKFNGKPKPSVKWDKDGAELTIDSKHFEQRYEEAEDSLTLVLNKATKEDSGKYTCTITNSAGSETTSSKLVVEAEEIAPTFTQGLKDQTVKENETVNFTVKFSGKPKPTFKWDKDGAELTIDSKHVEQRYEEAEDSLTLVLNKATKEDAGKYTCTITNSAGSEKTSSKLEVSESVTSPSILKELKSVTAVEDESVDLTVKFDGTPKPTVKWQKDGQDIEIDDDHYEVTTEDDSVTLTINDITADDAGKYSCVISNLGGSTTTSADVTVKEQTNAPKFVKGLKDQFVKEEQTVKFTVKFTGKPKPTAKWTKDGAELVIDGDRVKSVEEAEDSLTIILEDTKKEDAGKYSCTITNSEGSDTSTCKLTVSESSSSPEFTQKLKDKEVKEGTTAEFTVKFTGKPTPTAKWTFDSDELTIDNTHIELKTEEDGASLTLVIKNTTKDDSGKYSCTITNSFGSQSCSGKLTVSAAPQIVKPLEDVEAEEGASLKLNVKYEGRPEPAVVWKKDGSVLDMDLKHYKTTIESDDSVSLVVEKLTKEDVGKYTCELTNPHGTASTSGNVTVTGKPVIKKPLGDKEVIEGETDAELIVEATGTPAPDVKWFLNGKELSEGESFGVTKDTAKGIYRLVLKKVTSETVGEVRFEATNSGGKAESTGKLTLLRKPRFLKDLTDMTLCEDDTIKLETTVDGSPMPEVKWYLGKKEIKASDQYEIISQGANQRLVIEECAVEDSGTYICKAKNKVGEVSQQATVTVKSKKDTQAPMFITHLYDQVIVVGDAARLEAKITGKPQPEVTWFKGSDTLEESECVLIKTDGDTYTLTLKDLKISDTSKYTCKAVNKYGEAKESAQLTVKEPTAPHIEELQDLEVRYGAPARLKAKISGFPIPEVSWLKDNSPIKKDSTYDIVTDAESNRYAVSIKAVKSDEIGCYSCIAKNSAGEAKCEANLSIKAEAPVFARDMQDQSVDMNEKFKFEVEVYGYPTPEISWLKDSKPITSNGIFTISGSGDIYKLEGIIKAIEDAGTFTCKATNKAGEDTRKATLTVSDFAPSVTAKLPSTVDLVEGDKLELKAKVFGKPTPEVK</sequence>
<comment type="subcellular location">
    <subcellularLocation>
        <location evidence="1">Cytoplasm</location>
        <location evidence="1">Myofibril</location>
        <location evidence="1">Sarcomere</location>
        <location evidence="1">A band</location>
    </subcellularLocation>
</comment>
<dbReference type="GO" id="GO:0040017">
    <property type="term" value="P:positive regulation of locomotion"/>
    <property type="evidence" value="ECO:0007669"/>
    <property type="project" value="UniProtKB-ARBA"/>
</dbReference>
<feature type="domain" description="Ig-like" evidence="8">
    <location>
        <begin position="1115"/>
        <end position="1206"/>
    </location>
</feature>
<evidence type="ECO:0000256" key="4">
    <source>
        <dbReference type="ARBA" id="ARBA00022737"/>
    </source>
</evidence>
<evidence type="ECO:0000256" key="5">
    <source>
        <dbReference type="ARBA" id="ARBA00023157"/>
    </source>
</evidence>
<reference evidence="9 10" key="1">
    <citation type="submission" date="2013-11" db="EMBL/GenBank/DDBJ databases">
        <title>Genome sequencing of Stegodyphus mimosarum.</title>
        <authorList>
            <person name="Bechsgaard J."/>
        </authorList>
    </citation>
    <scope>NUCLEOTIDE SEQUENCE [LARGE SCALE GENOMIC DNA]</scope>
</reference>
<gene>
    <name evidence="9" type="ORF">X975_22198</name>
</gene>
<feature type="region of interest" description="Disordered" evidence="7">
    <location>
        <begin position="408"/>
        <end position="439"/>
    </location>
</feature>
<dbReference type="SUPFAM" id="SSF48726">
    <property type="entry name" value="Immunoglobulin"/>
    <property type="match status" value="16"/>
</dbReference>
<dbReference type="InterPro" id="IPR013783">
    <property type="entry name" value="Ig-like_fold"/>
</dbReference>
<dbReference type="InterPro" id="IPR003599">
    <property type="entry name" value="Ig_sub"/>
</dbReference>
<dbReference type="EMBL" id="KK117711">
    <property type="protein sequence ID" value="KFM71227.1"/>
    <property type="molecule type" value="Genomic_DNA"/>
</dbReference>
<dbReference type="SMART" id="SM00409">
    <property type="entry name" value="IG"/>
    <property type="match status" value="16"/>
</dbReference>
<evidence type="ECO:0000313" key="10">
    <source>
        <dbReference type="Proteomes" id="UP000054359"/>
    </source>
</evidence>
<dbReference type="InterPro" id="IPR036179">
    <property type="entry name" value="Ig-like_dom_sf"/>
</dbReference>
<feature type="domain" description="Ig-like" evidence="8">
    <location>
        <begin position="531"/>
        <end position="622"/>
    </location>
</feature>
<protein>
    <submittedName>
        <fullName evidence="9">Muscle M-line assembly protein unc-89</fullName>
    </submittedName>
</protein>
<dbReference type="PANTHER" id="PTHR13817">
    <property type="entry name" value="TITIN"/>
    <property type="match status" value="1"/>
</dbReference>
<evidence type="ECO:0000256" key="7">
    <source>
        <dbReference type="SAM" id="MobiDB-lite"/>
    </source>
</evidence>
<dbReference type="PANTHER" id="PTHR13817:SF166">
    <property type="entry name" value="NEURONAL IGCAM-RELATED"/>
    <property type="match status" value="1"/>
</dbReference>
<dbReference type="SMART" id="SM00408">
    <property type="entry name" value="IGc2"/>
    <property type="match status" value="16"/>
</dbReference>
<dbReference type="InterPro" id="IPR050964">
    <property type="entry name" value="Striated_Muscle_Regulatory"/>
</dbReference>
<feature type="domain" description="Ig-like" evidence="8">
    <location>
        <begin position="1020"/>
        <end position="1112"/>
    </location>
</feature>
<feature type="domain" description="Ig-like" evidence="8">
    <location>
        <begin position="1309"/>
        <end position="1397"/>
    </location>
</feature>
<dbReference type="InterPro" id="IPR007110">
    <property type="entry name" value="Ig-like_dom"/>
</dbReference>
<dbReference type="Pfam" id="PF07679">
    <property type="entry name" value="I-set"/>
    <property type="match status" value="16"/>
</dbReference>
<evidence type="ECO:0000313" key="9">
    <source>
        <dbReference type="EMBL" id="KFM71227.1"/>
    </source>
</evidence>
<evidence type="ECO:0000256" key="1">
    <source>
        <dbReference type="ARBA" id="ARBA00004161"/>
    </source>
</evidence>
<feature type="domain" description="Ig-like" evidence="8">
    <location>
        <begin position="126"/>
        <end position="216"/>
    </location>
</feature>
<keyword evidence="4" id="KW-0677">Repeat</keyword>
<feature type="non-terminal residue" evidence="9">
    <location>
        <position position="1626"/>
    </location>
</feature>
<dbReference type="Proteomes" id="UP000054359">
    <property type="component" value="Unassembled WGS sequence"/>
</dbReference>
<evidence type="ECO:0000256" key="2">
    <source>
        <dbReference type="ARBA" id="ARBA00006692"/>
    </source>
</evidence>
<feature type="compositionally biased region" description="Acidic residues" evidence="7">
    <location>
        <begin position="411"/>
        <end position="423"/>
    </location>
</feature>
<dbReference type="FunFam" id="2.60.40.10:FF:000425">
    <property type="entry name" value="Myosin light chain kinase"/>
    <property type="match status" value="11"/>
</dbReference>
<feature type="domain" description="Ig-like" evidence="8">
    <location>
        <begin position="314"/>
        <end position="405"/>
    </location>
</feature>
<keyword evidence="3" id="KW-0963">Cytoplasm</keyword>
<evidence type="ECO:0000259" key="8">
    <source>
        <dbReference type="PROSITE" id="PS50835"/>
    </source>
</evidence>
<name>A0A087U1I8_STEMI</name>
<feature type="domain" description="Ig-like" evidence="8">
    <location>
        <begin position="32"/>
        <end position="123"/>
    </location>
</feature>
<dbReference type="FunFam" id="2.60.40.10:FF:000107">
    <property type="entry name" value="Myosin, light chain kinase a"/>
    <property type="match status" value="2"/>
</dbReference>
<feature type="domain" description="Ig-like" evidence="8">
    <location>
        <begin position="729"/>
        <end position="818"/>
    </location>
</feature>
<accession>A0A087U1I8</accession>
<dbReference type="GO" id="GO:0045989">
    <property type="term" value="P:positive regulation of striated muscle contraction"/>
    <property type="evidence" value="ECO:0007669"/>
    <property type="project" value="UniProtKB-ARBA"/>
</dbReference>
<organism evidence="9 10">
    <name type="scientific">Stegodyphus mimosarum</name>
    <name type="common">African social velvet spider</name>
    <dbReference type="NCBI Taxonomy" id="407821"/>
    <lineage>
        <taxon>Eukaryota</taxon>
        <taxon>Metazoa</taxon>
        <taxon>Ecdysozoa</taxon>
        <taxon>Arthropoda</taxon>
        <taxon>Chelicerata</taxon>
        <taxon>Arachnida</taxon>
        <taxon>Araneae</taxon>
        <taxon>Araneomorphae</taxon>
        <taxon>Entelegynae</taxon>
        <taxon>Eresoidea</taxon>
        <taxon>Eresidae</taxon>
        <taxon>Stegodyphus</taxon>
    </lineage>
</organism>
<dbReference type="GO" id="GO:0060298">
    <property type="term" value="P:positive regulation of sarcomere organization"/>
    <property type="evidence" value="ECO:0007669"/>
    <property type="project" value="UniProtKB-ARBA"/>
</dbReference>
<dbReference type="InterPro" id="IPR013098">
    <property type="entry name" value="Ig_I-set"/>
</dbReference>
<dbReference type="InterPro" id="IPR003598">
    <property type="entry name" value="Ig_sub2"/>
</dbReference>
<feature type="domain" description="Ig-like" evidence="8">
    <location>
        <begin position="924"/>
        <end position="1017"/>
    </location>
</feature>
<keyword evidence="5" id="KW-1015">Disulfide bond</keyword>
<proteinExistence type="inferred from homology"/>
<feature type="domain" description="Ig-like" evidence="8">
    <location>
        <begin position="1499"/>
        <end position="1587"/>
    </location>
</feature>
<dbReference type="GO" id="GO:0031672">
    <property type="term" value="C:A band"/>
    <property type="evidence" value="ECO:0007669"/>
    <property type="project" value="UniProtKB-SubCell"/>
</dbReference>
<keyword evidence="10" id="KW-1185">Reference proteome</keyword>
<dbReference type="OrthoDB" id="6431541at2759"/>
<feature type="domain" description="Ig-like" evidence="8">
    <location>
        <begin position="630"/>
        <end position="723"/>
    </location>
</feature>
<evidence type="ECO:0000256" key="6">
    <source>
        <dbReference type="ARBA" id="ARBA00023319"/>
    </source>
</evidence>
<feature type="domain" description="Ig-like" evidence="8">
    <location>
        <begin position="826"/>
        <end position="916"/>
    </location>
</feature>
<keyword evidence="6" id="KW-0393">Immunoglobulin domain</keyword>
<dbReference type="OMA" id="GRMTWHK"/>
<dbReference type="STRING" id="407821.A0A087U1I8"/>
<dbReference type="Gene3D" id="2.60.40.10">
    <property type="entry name" value="Immunoglobulins"/>
    <property type="match status" value="16"/>
</dbReference>
<feature type="domain" description="Ig-like" evidence="8">
    <location>
        <begin position="1211"/>
        <end position="1299"/>
    </location>
</feature>
<dbReference type="PROSITE" id="PS50835">
    <property type="entry name" value="IG_LIKE"/>
    <property type="match status" value="16"/>
</dbReference>
<evidence type="ECO:0000256" key="3">
    <source>
        <dbReference type="ARBA" id="ARBA00022490"/>
    </source>
</evidence>
<dbReference type="FunFam" id="2.60.40.10:FF:000345">
    <property type="entry name" value="Muscle M-line assembly protein unc-89"/>
    <property type="match status" value="2"/>
</dbReference>
<comment type="similarity">
    <text evidence="2">Belongs to the protein kinase superfamily. CAMK Ser/Thr protein kinase family.</text>
</comment>